<gene>
    <name evidence="2" type="ORF">DNTS_028285</name>
</gene>
<organism evidence="2 3">
    <name type="scientific">Danionella cerebrum</name>
    <dbReference type="NCBI Taxonomy" id="2873325"/>
    <lineage>
        <taxon>Eukaryota</taxon>
        <taxon>Metazoa</taxon>
        <taxon>Chordata</taxon>
        <taxon>Craniata</taxon>
        <taxon>Vertebrata</taxon>
        <taxon>Euteleostomi</taxon>
        <taxon>Actinopterygii</taxon>
        <taxon>Neopterygii</taxon>
        <taxon>Teleostei</taxon>
        <taxon>Ostariophysi</taxon>
        <taxon>Cypriniformes</taxon>
        <taxon>Danionidae</taxon>
        <taxon>Danioninae</taxon>
        <taxon>Danionella</taxon>
    </lineage>
</organism>
<accession>A0A553NL63</accession>
<evidence type="ECO:0000313" key="2">
    <source>
        <dbReference type="EMBL" id="TRY66168.1"/>
    </source>
</evidence>
<comment type="caution">
    <text evidence="2">The sequence shown here is derived from an EMBL/GenBank/DDBJ whole genome shotgun (WGS) entry which is preliminary data.</text>
</comment>
<evidence type="ECO:0000256" key="1">
    <source>
        <dbReference type="SAM" id="MobiDB-lite"/>
    </source>
</evidence>
<feature type="region of interest" description="Disordered" evidence="1">
    <location>
        <begin position="38"/>
        <end position="57"/>
    </location>
</feature>
<protein>
    <submittedName>
        <fullName evidence="2">Uncharacterized protein</fullName>
    </submittedName>
</protein>
<sequence length="326" mass="35761">VGTPVELTHQFRCVSGLNGDVESTRGFSSSGKVTVNQTQNAWTADEPKHRQLNAPRTSRSCSSATVFRSSSANLHGWESTSSTVTGFTVMSLFMMHFLAKSVMQDMSTPYCAFTVLQKFSLPSTTTSLMGAIYRSARLGSMRPPGLSHLSLAKITELSMDSWSSAYPIHSLTITSTRSASSIVSRMSLVEDRASTMSVNISVPDDERSLVEDRASTMSVNISVPDDERSLVEDRASTMSVNISVPDDERSLVEDRASTMSVNISVPDDERSLVEDRASIKSVNISVLMMRCVIRGSERRALGKNHQTLWDREASDGLKEDVDDRLN</sequence>
<name>A0A553NL63_9TELE</name>
<proteinExistence type="predicted"/>
<reference evidence="2 3" key="1">
    <citation type="journal article" date="2019" name="Sci. Data">
        <title>Hybrid genome assembly and annotation of Danionella translucida.</title>
        <authorList>
            <person name="Kadobianskyi M."/>
            <person name="Schulze L."/>
            <person name="Schuelke M."/>
            <person name="Judkewitz B."/>
        </authorList>
    </citation>
    <scope>NUCLEOTIDE SEQUENCE [LARGE SCALE GENOMIC DNA]</scope>
    <source>
        <strain evidence="2 3">Bolton</strain>
    </source>
</reference>
<dbReference type="Proteomes" id="UP000316079">
    <property type="component" value="Unassembled WGS sequence"/>
</dbReference>
<feature type="non-terminal residue" evidence="2">
    <location>
        <position position="1"/>
    </location>
</feature>
<dbReference type="AlphaFoldDB" id="A0A553NL63"/>
<keyword evidence="3" id="KW-1185">Reference proteome</keyword>
<evidence type="ECO:0000313" key="3">
    <source>
        <dbReference type="Proteomes" id="UP000316079"/>
    </source>
</evidence>
<dbReference type="EMBL" id="SRMA01026860">
    <property type="protein sequence ID" value="TRY66168.1"/>
    <property type="molecule type" value="Genomic_DNA"/>
</dbReference>